<dbReference type="Proteomes" id="UP000018419">
    <property type="component" value="Unassembled WGS sequence"/>
</dbReference>
<evidence type="ECO:0000313" key="2">
    <source>
        <dbReference type="EMBL" id="EET82780.1"/>
    </source>
</evidence>
<reference evidence="2 3" key="1">
    <citation type="submission" date="2009-07" db="EMBL/GenBank/DDBJ databases">
        <authorList>
            <person name="Madupu R."/>
            <person name="Durkin A.S."/>
            <person name="Torralba M."/>
            <person name="Methe B."/>
            <person name="Sutton G.G."/>
            <person name="Strausberg R.L."/>
            <person name="Nelson K.E."/>
        </authorList>
    </citation>
    <scope>NUCLEOTIDE SEQUENCE [LARGE SCALE GENOMIC DNA]</scope>
    <source>
        <strain evidence="2 3">SK82</strain>
    </source>
</reference>
<accession>A0ABP2GM18</accession>
<dbReference type="EMBL" id="ACVR01000029">
    <property type="protein sequence ID" value="EET82780.1"/>
    <property type="molecule type" value="Genomic_DNA"/>
</dbReference>
<name>A0ABP2GM18_ACIRA</name>
<feature type="chain" id="PRO_5045196683" evidence="1">
    <location>
        <begin position="25"/>
        <end position="398"/>
    </location>
</feature>
<sequence length="398" mass="45004">MKKTSLIMAFIAPLTLGVSVNAFAKDSLLEWKSADGTDSLKLGGLVRLNQRYESWDSPNRGIGKLDFDIFRIDLKGTFDGAYLNASYIIQDQEKTSIEKAYVGYNLDVNNSIEAGLVYKPFTIYPYPQNGWTYHIPFFLGYGNNIAPGINWNYHDKDWDVKLGYYPEMLATNLRYSPESATYDDLAGNAFPSQKAYQNEKRNQVNTRIVRKLETDFGKQEFGISGAIAQLHNDITDKDGKYYAVGLHTENNYKRFNLQSSVIHYQYDAKNPDGVNSDMTLMGANGLTPAYFIASEGTVTSLNLAYTLPVRDFGKLKAIRFYNDYSYLDKARNNWSDSQMNTTGMMFIASPFMVWADYTWGKNSNIIGGSTNATGFTTATSENSDKWLYRINLNLGFTF</sequence>
<gene>
    <name evidence="2" type="ORF">ACIRA0001_1573</name>
</gene>
<organism evidence="2 3">
    <name type="scientific">Acinetobacter radioresistens SK82</name>
    <dbReference type="NCBI Taxonomy" id="596318"/>
    <lineage>
        <taxon>Bacteria</taxon>
        <taxon>Pseudomonadati</taxon>
        <taxon>Pseudomonadota</taxon>
        <taxon>Gammaproteobacteria</taxon>
        <taxon>Moraxellales</taxon>
        <taxon>Moraxellaceae</taxon>
        <taxon>Acinetobacter</taxon>
    </lineage>
</organism>
<proteinExistence type="predicted"/>
<dbReference type="RefSeq" id="WP_005019822.1">
    <property type="nucleotide sequence ID" value="NZ_ACVR01000029.1"/>
</dbReference>
<dbReference type="InterPro" id="IPR023614">
    <property type="entry name" value="Porin_dom_sf"/>
</dbReference>
<protein>
    <submittedName>
        <fullName evidence="2">Uncharacterized protein</fullName>
    </submittedName>
</protein>
<keyword evidence="1" id="KW-0732">Signal</keyword>
<keyword evidence="3" id="KW-1185">Reference proteome</keyword>
<feature type="signal peptide" evidence="1">
    <location>
        <begin position="1"/>
        <end position="24"/>
    </location>
</feature>
<dbReference type="SUPFAM" id="SSF56935">
    <property type="entry name" value="Porins"/>
    <property type="match status" value="1"/>
</dbReference>
<evidence type="ECO:0000256" key="1">
    <source>
        <dbReference type="SAM" id="SignalP"/>
    </source>
</evidence>
<comment type="caution">
    <text evidence="2">The sequence shown here is derived from an EMBL/GenBank/DDBJ whole genome shotgun (WGS) entry which is preliminary data.</text>
</comment>
<dbReference type="Gene3D" id="2.40.160.10">
    <property type="entry name" value="Porin"/>
    <property type="match status" value="1"/>
</dbReference>
<evidence type="ECO:0000313" key="3">
    <source>
        <dbReference type="Proteomes" id="UP000018419"/>
    </source>
</evidence>